<reference evidence="7 8" key="1">
    <citation type="submission" date="2019-02" db="EMBL/GenBank/DDBJ databases">
        <title>Deep-cultivation of Planctomycetes and their phenomic and genomic characterization uncovers novel biology.</title>
        <authorList>
            <person name="Wiegand S."/>
            <person name="Jogler M."/>
            <person name="Boedeker C."/>
            <person name="Pinto D."/>
            <person name="Vollmers J."/>
            <person name="Rivas-Marin E."/>
            <person name="Kohn T."/>
            <person name="Peeters S.H."/>
            <person name="Heuer A."/>
            <person name="Rast P."/>
            <person name="Oberbeckmann S."/>
            <person name="Bunk B."/>
            <person name="Jeske O."/>
            <person name="Meyerdierks A."/>
            <person name="Storesund J.E."/>
            <person name="Kallscheuer N."/>
            <person name="Luecker S."/>
            <person name="Lage O.M."/>
            <person name="Pohl T."/>
            <person name="Merkel B.J."/>
            <person name="Hornburger P."/>
            <person name="Mueller R.-W."/>
            <person name="Bruemmer F."/>
            <person name="Labrenz M."/>
            <person name="Spormann A.M."/>
            <person name="Op den Camp H."/>
            <person name="Overmann J."/>
            <person name="Amann R."/>
            <person name="Jetten M.S.M."/>
            <person name="Mascher T."/>
            <person name="Medema M.H."/>
            <person name="Devos D.P."/>
            <person name="Kaster A.-K."/>
            <person name="Ovreas L."/>
            <person name="Rohde M."/>
            <person name="Galperin M.Y."/>
            <person name="Jogler C."/>
        </authorList>
    </citation>
    <scope>NUCLEOTIDE SEQUENCE [LARGE SCALE GENOMIC DNA]</scope>
    <source>
        <strain evidence="7 8">Pla85_3_4</strain>
    </source>
</reference>
<feature type="binding site" evidence="5">
    <location>
        <position position="197"/>
    </location>
    <ligand>
        <name>ATP</name>
        <dbReference type="ChEBI" id="CHEBI:30616"/>
    </ligand>
</feature>
<dbReference type="Gene3D" id="3.30.200.20">
    <property type="entry name" value="Phosphorylase Kinase, domain 1"/>
    <property type="match status" value="1"/>
</dbReference>
<dbReference type="OrthoDB" id="280689at2"/>
<dbReference type="KEGG" id="lcre:Pla8534_29710"/>
<keyword evidence="8" id="KW-1185">Reference proteome</keyword>
<keyword evidence="2 5" id="KW-0547">Nucleotide-binding</keyword>
<protein>
    <submittedName>
        <fullName evidence="7">Serine/threonine-protein kinase PknB</fullName>
        <ecNumber evidence="7">2.7.11.1</ecNumber>
    </submittedName>
</protein>
<dbReference type="PROSITE" id="PS00107">
    <property type="entry name" value="PROTEIN_KINASE_ATP"/>
    <property type="match status" value="1"/>
</dbReference>
<name>A0A518DTJ0_9BACT</name>
<evidence type="ECO:0000313" key="7">
    <source>
        <dbReference type="EMBL" id="QDU95159.1"/>
    </source>
</evidence>
<dbReference type="PANTHER" id="PTHR43289:SF6">
    <property type="entry name" value="SERINE_THREONINE-PROTEIN KINASE NEKL-3"/>
    <property type="match status" value="1"/>
</dbReference>
<gene>
    <name evidence="7" type="primary">pknB_11</name>
    <name evidence="7" type="ORF">Pla8534_29710</name>
</gene>
<evidence type="ECO:0000256" key="4">
    <source>
        <dbReference type="ARBA" id="ARBA00022840"/>
    </source>
</evidence>
<dbReference type="Proteomes" id="UP000317648">
    <property type="component" value="Chromosome"/>
</dbReference>
<organism evidence="7 8">
    <name type="scientific">Lignipirellula cremea</name>
    <dbReference type="NCBI Taxonomy" id="2528010"/>
    <lineage>
        <taxon>Bacteria</taxon>
        <taxon>Pseudomonadati</taxon>
        <taxon>Planctomycetota</taxon>
        <taxon>Planctomycetia</taxon>
        <taxon>Pirellulales</taxon>
        <taxon>Pirellulaceae</taxon>
        <taxon>Lignipirellula</taxon>
    </lineage>
</organism>
<dbReference type="PROSITE" id="PS50011">
    <property type="entry name" value="PROTEIN_KINASE_DOM"/>
    <property type="match status" value="1"/>
</dbReference>
<dbReference type="SUPFAM" id="SSF56112">
    <property type="entry name" value="Protein kinase-like (PK-like)"/>
    <property type="match status" value="1"/>
</dbReference>
<dbReference type="InterPro" id="IPR011009">
    <property type="entry name" value="Kinase-like_dom_sf"/>
</dbReference>
<dbReference type="PANTHER" id="PTHR43289">
    <property type="entry name" value="MITOGEN-ACTIVATED PROTEIN KINASE KINASE KINASE 20-RELATED"/>
    <property type="match status" value="1"/>
</dbReference>
<keyword evidence="1 7" id="KW-0808">Transferase</keyword>
<evidence type="ECO:0000313" key="8">
    <source>
        <dbReference type="Proteomes" id="UP000317648"/>
    </source>
</evidence>
<sequence length="438" mass="48417">MTDPLEPEEFEATVRSFEQAWQGESPPGIGEFVPASLSPGDRLRLLCELVCLDLEYRWRPSPTSGRPARFLVEDYLDRFPELGRWREQTLELIGEEYRARHRAGDAPQHAEFLARFREQREAIALLLPQLDKELAAEQDEAAPRIETIIATASGRTYDPRAPLPYADYLLQRLIGAGRMGKVYLARQRSLDRRVAVKYLRKAFLNDPHAIGRFLNEARTVARFQHPHIVGVHGLGRTPAGGYFLAMDWIDGPDLAKILERERPSLSQAVRWTIAACEAIEEAHRHGVIHCDLKPANLLLAPGERIRVTDFGLARSLADDTRTEDGIAGTAPFMAPEQVSAWWGPTSPQTDVYGLGAVLYTLLTGRPPWTGRTLPDVLAAVVSATPVRSPAALRCDLPSALVQTCQQALSKPPAERFADVAKLRQALEATLAGCASGGS</sequence>
<dbReference type="EMBL" id="CP036433">
    <property type="protein sequence ID" value="QDU95159.1"/>
    <property type="molecule type" value="Genomic_DNA"/>
</dbReference>
<dbReference type="Pfam" id="PF00069">
    <property type="entry name" value="Pkinase"/>
    <property type="match status" value="1"/>
</dbReference>
<keyword evidence="3 7" id="KW-0418">Kinase</keyword>
<accession>A0A518DTJ0</accession>
<dbReference type="RefSeq" id="WP_145053926.1">
    <property type="nucleotide sequence ID" value="NZ_CP036433.1"/>
</dbReference>
<dbReference type="SMART" id="SM00220">
    <property type="entry name" value="S_TKc"/>
    <property type="match status" value="1"/>
</dbReference>
<dbReference type="CDD" id="cd14014">
    <property type="entry name" value="STKc_PknB_like"/>
    <property type="match status" value="1"/>
</dbReference>
<evidence type="ECO:0000256" key="5">
    <source>
        <dbReference type="PROSITE-ProRule" id="PRU10141"/>
    </source>
</evidence>
<evidence type="ECO:0000256" key="1">
    <source>
        <dbReference type="ARBA" id="ARBA00022679"/>
    </source>
</evidence>
<dbReference type="GO" id="GO:0005524">
    <property type="term" value="F:ATP binding"/>
    <property type="evidence" value="ECO:0007669"/>
    <property type="project" value="UniProtKB-UniRule"/>
</dbReference>
<dbReference type="InterPro" id="IPR017441">
    <property type="entry name" value="Protein_kinase_ATP_BS"/>
</dbReference>
<dbReference type="Gene3D" id="1.10.510.10">
    <property type="entry name" value="Transferase(Phosphotransferase) domain 1"/>
    <property type="match status" value="1"/>
</dbReference>
<dbReference type="EC" id="2.7.11.1" evidence="7"/>
<dbReference type="AlphaFoldDB" id="A0A518DTJ0"/>
<evidence type="ECO:0000256" key="3">
    <source>
        <dbReference type="ARBA" id="ARBA00022777"/>
    </source>
</evidence>
<keyword evidence="4 5" id="KW-0067">ATP-binding</keyword>
<dbReference type="InterPro" id="IPR008271">
    <property type="entry name" value="Ser/Thr_kinase_AS"/>
</dbReference>
<evidence type="ECO:0000259" key="6">
    <source>
        <dbReference type="PROSITE" id="PS50011"/>
    </source>
</evidence>
<dbReference type="PROSITE" id="PS00108">
    <property type="entry name" value="PROTEIN_KINASE_ST"/>
    <property type="match status" value="1"/>
</dbReference>
<feature type="domain" description="Protein kinase" evidence="6">
    <location>
        <begin position="168"/>
        <end position="430"/>
    </location>
</feature>
<evidence type="ECO:0000256" key="2">
    <source>
        <dbReference type="ARBA" id="ARBA00022741"/>
    </source>
</evidence>
<proteinExistence type="predicted"/>
<dbReference type="GO" id="GO:0004674">
    <property type="term" value="F:protein serine/threonine kinase activity"/>
    <property type="evidence" value="ECO:0007669"/>
    <property type="project" value="UniProtKB-EC"/>
</dbReference>
<dbReference type="InterPro" id="IPR000719">
    <property type="entry name" value="Prot_kinase_dom"/>
</dbReference>